<name>A0A6S9J208_9STRA</name>
<dbReference type="InterPro" id="IPR029062">
    <property type="entry name" value="Class_I_gatase-like"/>
</dbReference>
<evidence type="ECO:0000259" key="1">
    <source>
        <dbReference type="Pfam" id="PF01965"/>
    </source>
</evidence>
<accession>A0A6S9J208</accession>
<dbReference type="EMBL" id="HBNS01061343">
    <property type="protein sequence ID" value="CAE4669147.1"/>
    <property type="molecule type" value="Transcribed_RNA"/>
</dbReference>
<dbReference type="Gene3D" id="3.40.50.880">
    <property type="match status" value="1"/>
</dbReference>
<dbReference type="Pfam" id="PF01965">
    <property type="entry name" value="DJ-1_PfpI"/>
    <property type="match status" value="1"/>
</dbReference>
<dbReference type="PANTHER" id="PTHR48094">
    <property type="entry name" value="PROTEIN/NUCLEIC ACID DEGLYCASE DJ-1-RELATED"/>
    <property type="match status" value="1"/>
</dbReference>
<dbReference type="GO" id="GO:0005737">
    <property type="term" value="C:cytoplasm"/>
    <property type="evidence" value="ECO:0007669"/>
    <property type="project" value="TreeGrafter"/>
</dbReference>
<dbReference type="InterPro" id="IPR002818">
    <property type="entry name" value="DJ-1/PfpI"/>
</dbReference>
<dbReference type="PANTHER" id="PTHR48094:SF12">
    <property type="entry name" value="PARKINSON DISEASE PROTEIN 7 HOMOLOG"/>
    <property type="match status" value="1"/>
</dbReference>
<proteinExistence type="predicted"/>
<reference evidence="2" key="1">
    <citation type="submission" date="2021-01" db="EMBL/GenBank/DDBJ databases">
        <authorList>
            <person name="Corre E."/>
            <person name="Pelletier E."/>
            <person name="Niang G."/>
            <person name="Scheremetjew M."/>
            <person name="Finn R."/>
            <person name="Kale V."/>
            <person name="Holt S."/>
            <person name="Cochrane G."/>
            <person name="Meng A."/>
            <person name="Brown T."/>
            <person name="Cohen L."/>
        </authorList>
    </citation>
    <scope>NUCLEOTIDE SEQUENCE</scope>
    <source>
        <strain evidence="2">GSO104</strain>
    </source>
</reference>
<gene>
    <name evidence="2" type="ORF">DBRI00130_LOCUS44216</name>
</gene>
<dbReference type="InterPro" id="IPR050325">
    <property type="entry name" value="Prot/Nucl_acid_deglycase"/>
</dbReference>
<protein>
    <recommendedName>
        <fullName evidence="1">DJ-1/PfpI domain-containing protein</fullName>
    </recommendedName>
</protein>
<feature type="domain" description="DJ-1/PfpI" evidence="1">
    <location>
        <begin position="2"/>
        <end position="91"/>
    </location>
</feature>
<dbReference type="GO" id="GO:1903189">
    <property type="term" value="P:glyoxal metabolic process"/>
    <property type="evidence" value="ECO:0007669"/>
    <property type="project" value="TreeGrafter"/>
</dbReference>
<evidence type="ECO:0000313" key="2">
    <source>
        <dbReference type="EMBL" id="CAE4669147.1"/>
    </source>
</evidence>
<organism evidence="2">
    <name type="scientific">Ditylum brightwellii</name>
    <dbReference type="NCBI Taxonomy" id="49249"/>
    <lineage>
        <taxon>Eukaryota</taxon>
        <taxon>Sar</taxon>
        <taxon>Stramenopiles</taxon>
        <taxon>Ochrophyta</taxon>
        <taxon>Bacillariophyta</taxon>
        <taxon>Mediophyceae</taxon>
        <taxon>Lithodesmiophycidae</taxon>
        <taxon>Lithodesmiales</taxon>
        <taxon>Lithodesmiaceae</taxon>
        <taxon>Ditylum</taxon>
    </lineage>
</organism>
<sequence length="112" mass="12008">MPGAEHLRDCDILIDLLKEQKAKGKIYAAVCASPAVVLQAKDLIDTAGHTCYPAPGFRSTMKDPVDTDVVVQENVATSKGPGTSLKFALSLGEMLYGKEMADQIATQMLVVR</sequence>
<dbReference type="SUPFAM" id="SSF52317">
    <property type="entry name" value="Class I glutamine amidotransferase-like"/>
    <property type="match status" value="1"/>
</dbReference>
<dbReference type="AlphaFoldDB" id="A0A6S9J208"/>